<dbReference type="EnsemblPlants" id="KQL06765">
    <property type="protein sequence ID" value="KQL06765"/>
    <property type="gene ID" value="SETIT_005468mg"/>
</dbReference>
<protein>
    <submittedName>
        <fullName evidence="1">Uncharacterized protein</fullName>
    </submittedName>
</protein>
<name>K3XU61_SETIT</name>
<evidence type="ECO:0000313" key="1">
    <source>
        <dbReference type="EnsemblPlants" id="KQL06765"/>
    </source>
</evidence>
<organism evidence="1 2">
    <name type="scientific">Setaria italica</name>
    <name type="common">Foxtail millet</name>
    <name type="synonym">Panicum italicum</name>
    <dbReference type="NCBI Taxonomy" id="4555"/>
    <lineage>
        <taxon>Eukaryota</taxon>
        <taxon>Viridiplantae</taxon>
        <taxon>Streptophyta</taxon>
        <taxon>Embryophyta</taxon>
        <taxon>Tracheophyta</taxon>
        <taxon>Spermatophyta</taxon>
        <taxon>Magnoliopsida</taxon>
        <taxon>Liliopsida</taxon>
        <taxon>Poales</taxon>
        <taxon>Poaceae</taxon>
        <taxon>PACMAD clade</taxon>
        <taxon>Panicoideae</taxon>
        <taxon>Panicodae</taxon>
        <taxon>Paniceae</taxon>
        <taxon>Cenchrinae</taxon>
        <taxon>Setaria</taxon>
    </lineage>
</organism>
<reference evidence="1" key="2">
    <citation type="submission" date="2018-08" db="UniProtKB">
        <authorList>
            <consortium name="EnsemblPlants"/>
        </authorList>
    </citation>
    <scope>IDENTIFICATION</scope>
    <source>
        <strain evidence="1">Yugu1</strain>
    </source>
</reference>
<dbReference type="EMBL" id="AGNK02003286">
    <property type="status" value="NOT_ANNOTATED_CDS"/>
    <property type="molecule type" value="Genomic_DNA"/>
</dbReference>
<accession>K3XU61</accession>
<keyword evidence="2" id="KW-1185">Reference proteome</keyword>
<dbReference type="Gramene" id="KQL06765">
    <property type="protein sequence ID" value="KQL06765"/>
    <property type="gene ID" value="SETIT_005468mg"/>
</dbReference>
<dbReference type="Proteomes" id="UP000004995">
    <property type="component" value="Unassembled WGS sequence"/>
</dbReference>
<dbReference type="AlphaFoldDB" id="K3XU61"/>
<dbReference type="InParanoid" id="K3XU61"/>
<reference evidence="2" key="1">
    <citation type="journal article" date="2012" name="Nat. Biotechnol.">
        <title>Reference genome sequence of the model plant Setaria.</title>
        <authorList>
            <person name="Bennetzen J.L."/>
            <person name="Schmutz J."/>
            <person name="Wang H."/>
            <person name="Percifield R."/>
            <person name="Hawkins J."/>
            <person name="Pontaroli A.C."/>
            <person name="Estep M."/>
            <person name="Feng L."/>
            <person name="Vaughn J.N."/>
            <person name="Grimwood J."/>
            <person name="Jenkins J."/>
            <person name="Barry K."/>
            <person name="Lindquist E."/>
            <person name="Hellsten U."/>
            <person name="Deshpande S."/>
            <person name="Wang X."/>
            <person name="Wu X."/>
            <person name="Mitros T."/>
            <person name="Triplett J."/>
            <person name="Yang X."/>
            <person name="Ye C.Y."/>
            <person name="Mauro-Herrera M."/>
            <person name="Wang L."/>
            <person name="Li P."/>
            <person name="Sharma M."/>
            <person name="Sharma R."/>
            <person name="Ronald P.C."/>
            <person name="Panaud O."/>
            <person name="Kellogg E.A."/>
            <person name="Brutnell T.P."/>
            <person name="Doust A.N."/>
            <person name="Tuskan G.A."/>
            <person name="Rokhsar D."/>
            <person name="Devos K.M."/>
        </authorList>
    </citation>
    <scope>NUCLEOTIDE SEQUENCE [LARGE SCALE GENOMIC DNA]</scope>
    <source>
        <strain evidence="2">cv. Yugu1</strain>
    </source>
</reference>
<dbReference type="HOGENOM" id="CLU_3393087_0_0_1"/>
<sequence>MKTLKIASLLPCGRAHDSIGTMNKENGGRSNH</sequence>
<evidence type="ECO:0000313" key="2">
    <source>
        <dbReference type="Proteomes" id="UP000004995"/>
    </source>
</evidence>
<proteinExistence type="predicted"/>